<dbReference type="PROSITE" id="PS50885">
    <property type="entry name" value="HAMP"/>
    <property type="match status" value="1"/>
</dbReference>
<reference evidence="7 8" key="1">
    <citation type="submission" date="2021-01" db="EMBL/GenBank/DDBJ databases">
        <title>Genome public.</title>
        <authorList>
            <person name="Liu C."/>
            <person name="Sun Q."/>
        </authorList>
    </citation>
    <scope>NUCLEOTIDE SEQUENCE [LARGE SCALE GENOMIC DNA]</scope>
    <source>
        <strain evidence="7 8">YIM B02515</strain>
    </source>
</reference>
<dbReference type="SMART" id="SM00283">
    <property type="entry name" value="MA"/>
    <property type="match status" value="1"/>
</dbReference>
<organism evidence="7 8">
    <name type="scientific">Clostridium rhizosphaerae</name>
    <dbReference type="NCBI Taxonomy" id="2803861"/>
    <lineage>
        <taxon>Bacteria</taxon>
        <taxon>Bacillati</taxon>
        <taxon>Bacillota</taxon>
        <taxon>Clostridia</taxon>
        <taxon>Eubacteriales</taxon>
        <taxon>Clostridiaceae</taxon>
        <taxon>Clostridium</taxon>
    </lineage>
</organism>
<comment type="similarity">
    <text evidence="2">Belongs to the methyl-accepting chemotaxis (MCP) protein family.</text>
</comment>
<gene>
    <name evidence="7" type="ORF">JK636_06820</name>
</gene>
<name>A0ABS1T841_9CLOT</name>
<dbReference type="InterPro" id="IPR024478">
    <property type="entry name" value="HlyB_4HB_MCP"/>
</dbReference>
<keyword evidence="4" id="KW-1133">Transmembrane helix</keyword>
<keyword evidence="8" id="KW-1185">Reference proteome</keyword>
<dbReference type="RefSeq" id="WP_202748079.1">
    <property type="nucleotide sequence ID" value="NZ_JAESWC010000002.1"/>
</dbReference>
<sequence>MKFKNLKVRTKIFTLALTMLIMILVVAGIGYKNMYDNNKEIKSLYSNNLLSVEYLNDNRNQARAIEADIDYIILHAGEKDKQEVKIKDISDRVKKYDDNFSKYKGSDLDKFEKDLIPAVEGDLAKYREGRQEVLKLALDGKQKEALDKFEAISGIVDSFQKNLKQLAEYNVTDAQKVINENEINSRKTVIIFALTVIASIVVGIIISLLVIKNIINPLNKIGDFAERLKNSDFSTSISLTRKDEFGQIGRALNAAQKQVGLVISEVINSVQDLGAGSEELSATVEEMAAKLEDINKDTVGIALAAQEASAGTEEVSASTEEVNSSMQVLSGQALEGSQRVEIIKDKAIEIKDNSNRSFERIKNINAENEVKIQQALKKAEVVENIKVMADTISGIAAQTNLLALNAAIEAARAGEQGKGFAVVAEEVRKLAEMSSEAVVQIHKTIEEVKEAVSELRQNSNEVLTFIREDVNPQFNKFVEIGNDYYNDAEYFARISDNIASMSSEINATMEQVSNAIDEMAQQAQKTNENSESIKSGVNEAAIGMEQVANTAQAQAEMAQRLSEIVQDFKI</sequence>
<keyword evidence="4" id="KW-0472">Membrane</keyword>
<dbReference type="Proteomes" id="UP000632377">
    <property type="component" value="Unassembled WGS sequence"/>
</dbReference>
<dbReference type="InterPro" id="IPR003660">
    <property type="entry name" value="HAMP_dom"/>
</dbReference>
<accession>A0ABS1T841</accession>
<feature type="transmembrane region" description="Helical" evidence="4">
    <location>
        <begin position="12"/>
        <end position="31"/>
    </location>
</feature>
<dbReference type="EMBL" id="JAESWC010000002">
    <property type="protein sequence ID" value="MBL4935470.1"/>
    <property type="molecule type" value="Genomic_DNA"/>
</dbReference>
<dbReference type="Gene3D" id="1.10.287.950">
    <property type="entry name" value="Methyl-accepting chemotaxis protein"/>
    <property type="match status" value="1"/>
</dbReference>
<dbReference type="InterPro" id="IPR004090">
    <property type="entry name" value="Chemotax_Me-accpt_rcpt"/>
</dbReference>
<evidence type="ECO:0000313" key="8">
    <source>
        <dbReference type="Proteomes" id="UP000632377"/>
    </source>
</evidence>
<protein>
    <submittedName>
        <fullName evidence="7">Methyl-accepting chemotaxis protein</fullName>
    </submittedName>
</protein>
<keyword evidence="1 3" id="KW-0807">Transducer</keyword>
<feature type="transmembrane region" description="Helical" evidence="4">
    <location>
        <begin position="189"/>
        <end position="211"/>
    </location>
</feature>
<dbReference type="Pfam" id="PF12729">
    <property type="entry name" value="4HB_MCP_1"/>
    <property type="match status" value="1"/>
</dbReference>
<evidence type="ECO:0000313" key="7">
    <source>
        <dbReference type="EMBL" id="MBL4935470.1"/>
    </source>
</evidence>
<evidence type="ECO:0000256" key="2">
    <source>
        <dbReference type="ARBA" id="ARBA00029447"/>
    </source>
</evidence>
<evidence type="ECO:0000256" key="1">
    <source>
        <dbReference type="ARBA" id="ARBA00023224"/>
    </source>
</evidence>
<dbReference type="PANTHER" id="PTHR32089:SF112">
    <property type="entry name" value="LYSOZYME-LIKE PROTEIN-RELATED"/>
    <property type="match status" value="1"/>
</dbReference>
<dbReference type="SMART" id="SM00304">
    <property type="entry name" value="HAMP"/>
    <property type="match status" value="1"/>
</dbReference>
<dbReference type="Pfam" id="PF00015">
    <property type="entry name" value="MCPsignal"/>
    <property type="match status" value="1"/>
</dbReference>
<keyword evidence="4" id="KW-0812">Transmembrane</keyword>
<evidence type="ECO:0000259" key="5">
    <source>
        <dbReference type="PROSITE" id="PS50111"/>
    </source>
</evidence>
<dbReference type="InterPro" id="IPR004089">
    <property type="entry name" value="MCPsignal_dom"/>
</dbReference>
<dbReference type="CDD" id="cd06225">
    <property type="entry name" value="HAMP"/>
    <property type="match status" value="1"/>
</dbReference>
<dbReference type="PRINTS" id="PR00260">
    <property type="entry name" value="CHEMTRNSDUCR"/>
</dbReference>
<dbReference type="PROSITE" id="PS50111">
    <property type="entry name" value="CHEMOTAXIS_TRANSDUC_2"/>
    <property type="match status" value="1"/>
</dbReference>
<feature type="domain" description="Methyl-accepting transducer" evidence="5">
    <location>
        <begin position="283"/>
        <end position="534"/>
    </location>
</feature>
<evidence type="ECO:0000256" key="4">
    <source>
        <dbReference type="SAM" id="Phobius"/>
    </source>
</evidence>
<evidence type="ECO:0000259" key="6">
    <source>
        <dbReference type="PROSITE" id="PS50885"/>
    </source>
</evidence>
<comment type="caution">
    <text evidence="7">The sequence shown here is derived from an EMBL/GenBank/DDBJ whole genome shotgun (WGS) entry which is preliminary data.</text>
</comment>
<proteinExistence type="inferred from homology"/>
<feature type="domain" description="HAMP" evidence="6">
    <location>
        <begin position="212"/>
        <end position="264"/>
    </location>
</feature>
<evidence type="ECO:0000256" key="3">
    <source>
        <dbReference type="PROSITE-ProRule" id="PRU00284"/>
    </source>
</evidence>
<dbReference type="Pfam" id="PF00672">
    <property type="entry name" value="HAMP"/>
    <property type="match status" value="1"/>
</dbReference>
<dbReference type="PANTHER" id="PTHR32089">
    <property type="entry name" value="METHYL-ACCEPTING CHEMOTAXIS PROTEIN MCPB"/>
    <property type="match status" value="1"/>
</dbReference>
<dbReference type="SUPFAM" id="SSF58104">
    <property type="entry name" value="Methyl-accepting chemotaxis protein (MCP) signaling domain"/>
    <property type="match status" value="1"/>
</dbReference>